<evidence type="ECO:0000259" key="1">
    <source>
        <dbReference type="Pfam" id="PF03551"/>
    </source>
</evidence>
<protein>
    <submittedName>
        <fullName evidence="3">PadR family transcriptional regulator</fullName>
    </submittedName>
</protein>
<name>A0A6G9XNX2_NOCBR</name>
<accession>A0A6G9XNX2</accession>
<evidence type="ECO:0000313" key="3">
    <source>
        <dbReference type="EMBL" id="QIS02652.1"/>
    </source>
</evidence>
<dbReference type="Pfam" id="PF03551">
    <property type="entry name" value="PadR"/>
    <property type="match status" value="1"/>
</dbReference>
<dbReference type="SUPFAM" id="SSF46785">
    <property type="entry name" value="Winged helix' DNA-binding domain"/>
    <property type="match status" value="1"/>
</dbReference>
<sequence>MSLRFAVLGLLADRPASGYDLIQRFKASLANVWTATQSQIYTELATLADAGLISVSDEGPRGRKEYTITEPGLTELRHWLTETKPKQLARNETTLRVFFLGVLEPAQAAAYLSDIATRAAESHAALRALEEAINWADDDEFVRYGRIALEWGKRFHAMNEEWARWADAQIPRH</sequence>
<organism evidence="3 4">
    <name type="scientific">Nocardia brasiliensis</name>
    <dbReference type="NCBI Taxonomy" id="37326"/>
    <lineage>
        <taxon>Bacteria</taxon>
        <taxon>Bacillati</taxon>
        <taxon>Actinomycetota</taxon>
        <taxon>Actinomycetes</taxon>
        <taxon>Mycobacteriales</taxon>
        <taxon>Nocardiaceae</taxon>
        <taxon>Nocardia</taxon>
    </lineage>
</organism>
<dbReference type="RefSeq" id="WP_167461733.1">
    <property type="nucleotide sequence ID" value="NZ_CP046171.1"/>
</dbReference>
<dbReference type="PANTHER" id="PTHR43252">
    <property type="entry name" value="TRANSCRIPTIONAL REGULATOR YQJI"/>
    <property type="match status" value="1"/>
</dbReference>
<dbReference type="InterPro" id="IPR018309">
    <property type="entry name" value="Tscrpt_reg_PadR_C"/>
</dbReference>
<reference evidence="3 4" key="1">
    <citation type="journal article" date="2019" name="ACS Chem. Biol.">
        <title>Identification and Mobilization of a Cryptic Antibiotic Biosynthesis Gene Locus from a Human-Pathogenic Nocardia Isolate.</title>
        <authorList>
            <person name="Herisse M."/>
            <person name="Ishida K."/>
            <person name="Porter J.L."/>
            <person name="Howden B."/>
            <person name="Hertweck C."/>
            <person name="Stinear T.P."/>
            <person name="Pidot S.J."/>
        </authorList>
    </citation>
    <scope>NUCLEOTIDE SEQUENCE [LARGE SCALE GENOMIC DNA]</scope>
    <source>
        <strain evidence="3 4">AUSMDU00024985</strain>
    </source>
</reference>
<proteinExistence type="predicted"/>
<dbReference type="Pfam" id="PF10400">
    <property type="entry name" value="Vir_act_alpha_C"/>
    <property type="match status" value="1"/>
</dbReference>
<dbReference type="Proteomes" id="UP000501705">
    <property type="component" value="Chromosome"/>
</dbReference>
<gene>
    <name evidence="3" type="ORF">F5X71_10265</name>
</gene>
<dbReference type="PANTHER" id="PTHR43252:SF6">
    <property type="entry name" value="NEGATIVE TRANSCRIPTION REGULATOR PADR"/>
    <property type="match status" value="1"/>
</dbReference>
<feature type="domain" description="Transcription regulator PadR N-terminal" evidence="1">
    <location>
        <begin position="7"/>
        <end position="77"/>
    </location>
</feature>
<dbReference type="InterPro" id="IPR036388">
    <property type="entry name" value="WH-like_DNA-bd_sf"/>
</dbReference>
<feature type="domain" description="Transcription regulator PadR C-terminal" evidence="2">
    <location>
        <begin position="90"/>
        <end position="169"/>
    </location>
</feature>
<evidence type="ECO:0000259" key="2">
    <source>
        <dbReference type="Pfam" id="PF10400"/>
    </source>
</evidence>
<dbReference type="InterPro" id="IPR005149">
    <property type="entry name" value="Tscrpt_reg_PadR_N"/>
</dbReference>
<dbReference type="EMBL" id="CP046171">
    <property type="protein sequence ID" value="QIS02652.1"/>
    <property type="molecule type" value="Genomic_DNA"/>
</dbReference>
<evidence type="ECO:0000313" key="4">
    <source>
        <dbReference type="Proteomes" id="UP000501705"/>
    </source>
</evidence>
<dbReference type="InterPro" id="IPR036390">
    <property type="entry name" value="WH_DNA-bd_sf"/>
</dbReference>
<dbReference type="AlphaFoldDB" id="A0A6G9XNX2"/>
<dbReference type="Gene3D" id="1.10.10.10">
    <property type="entry name" value="Winged helix-like DNA-binding domain superfamily/Winged helix DNA-binding domain"/>
    <property type="match status" value="1"/>
</dbReference>